<feature type="compositionally biased region" description="Polar residues" evidence="1">
    <location>
        <begin position="27"/>
        <end position="48"/>
    </location>
</feature>
<keyword evidence="3" id="KW-1185">Reference proteome</keyword>
<dbReference type="AlphaFoldDB" id="N6U0A1"/>
<comment type="caution">
    <text evidence="2">The sequence shown here is derived from an EMBL/GenBank/DDBJ whole genome shotgun (WGS) entry which is preliminary data.</text>
</comment>
<gene>
    <name evidence="2" type="ORF">RHSP_41378</name>
</gene>
<sequence>MFANSSSPGILAAEIADVTSVEYSGYRSGSTAQSTPGTEPAQLATTAEATDVRLRRTTIEQRAAECRQTQAILSPKFVYAGGAL</sequence>
<evidence type="ECO:0000256" key="1">
    <source>
        <dbReference type="SAM" id="MobiDB-lite"/>
    </source>
</evidence>
<keyword evidence="2" id="KW-0614">Plasmid</keyword>
<geneLocation type="plasmid" evidence="2">
    <name>pPRF81a</name>
</geneLocation>
<dbReference type="RefSeq" id="WP_004129428.1">
    <property type="nucleotide sequence ID" value="NZ_AQHN01000095.1"/>
</dbReference>
<name>N6U0A1_9HYPH</name>
<protein>
    <submittedName>
        <fullName evidence="2">Uncharacterized protein</fullName>
    </submittedName>
</protein>
<accession>N6U0A1</accession>
<proteinExistence type="predicted"/>
<evidence type="ECO:0000313" key="2">
    <source>
        <dbReference type="EMBL" id="ENN83833.1"/>
    </source>
</evidence>
<dbReference type="EMBL" id="AQHN01000095">
    <property type="protein sequence ID" value="ENN83833.1"/>
    <property type="molecule type" value="Genomic_DNA"/>
</dbReference>
<dbReference type="Proteomes" id="UP000012429">
    <property type="component" value="Unassembled WGS sequence"/>
</dbReference>
<reference evidence="2 3" key="1">
    <citation type="journal article" date="2012" name="BMC Genomics">
        <title>Genomic basis of broad host range and environmental adaptability of Rhizobium tropici CIAT 899 and Rhizobium sp. PRF 81 which are used in inoculants for common bean (Phaseolus vulgaris L.).</title>
        <authorList>
            <person name="Ormeno-Orrillo E."/>
            <person name="Menna P."/>
            <person name="Almeida L.G."/>
            <person name="Ollero F.J."/>
            <person name="Nicolas M.F."/>
            <person name="Pains Rodrigues E."/>
            <person name="Shigueyoshi Nakatani A."/>
            <person name="Silva Batista J.S."/>
            <person name="Oliveira Chueire L.M."/>
            <person name="Souza R.C."/>
            <person name="Ribeiro Vasconcelos A.T."/>
            <person name="Megias M."/>
            <person name="Hungria M."/>
            <person name="Martinez-Romero E."/>
        </authorList>
    </citation>
    <scope>NUCLEOTIDE SEQUENCE [LARGE SCALE GENOMIC DNA]</scope>
    <source>
        <strain evidence="2 3">PRF 81</strain>
        <plasmid evidence="2">pPRF81a</plasmid>
    </source>
</reference>
<feature type="region of interest" description="Disordered" evidence="1">
    <location>
        <begin position="26"/>
        <end position="48"/>
    </location>
</feature>
<organism evidence="2 3">
    <name type="scientific">Rhizobium freirei PRF 81</name>
    <dbReference type="NCBI Taxonomy" id="363754"/>
    <lineage>
        <taxon>Bacteria</taxon>
        <taxon>Pseudomonadati</taxon>
        <taxon>Pseudomonadota</taxon>
        <taxon>Alphaproteobacteria</taxon>
        <taxon>Hyphomicrobiales</taxon>
        <taxon>Rhizobiaceae</taxon>
        <taxon>Rhizobium/Agrobacterium group</taxon>
        <taxon>Rhizobium</taxon>
    </lineage>
</organism>
<evidence type="ECO:0000313" key="3">
    <source>
        <dbReference type="Proteomes" id="UP000012429"/>
    </source>
</evidence>